<keyword evidence="13" id="KW-1185">Reference proteome</keyword>
<reference evidence="12 13" key="1">
    <citation type="submission" date="2020-08" db="EMBL/GenBank/DDBJ databases">
        <title>Genomic Encyclopedia of Type Strains, Phase IV (KMG-IV): sequencing the most valuable type-strain genomes for metagenomic binning, comparative biology and taxonomic classification.</title>
        <authorList>
            <person name="Goeker M."/>
        </authorList>
    </citation>
    <scope>NUCLEOTIDE SEQUENCE [LARGE SCALE GENOMIC DNA]</scope>
    <source>
        <strain evidence="12 13">DSM 19612</strain>
    </source>
</reference>
<dbReference type="EMBL" id="JACHGH010000005">
    <property type="protein sequence ID" value="MBB6453437.1"/>
    <property type="molecule type" value="Genomic_DNA"/>
</dbReference>
<comment type="catalytic activity">
    <reaction evidence="4">
        <text>glycolate + NADP(+) = glyoxylate + NADPH + H(+)</text>
        <dbReference type="Rhea" id="RHEA:10992"/>
        <dbReference type="ChEBI" id="CHEBI:15378"/>
        <dbReference type="ChEBI" id="CHEBI:29805"/>
        <dbReference type="ChEBI" id="CHEBI:36655"/>
        <dbReference type="ChEBI" id="CHEBI:57783"/>
        <dbReference type="ChEBI" id="CHEBI:58349"/>
        <dbReference type="EC" id="1.1.1.79"/>
    </reaction>
</comment>
<comment type="catalytic activity">
    <reaction evidence="3">
        <text>(R)-glycerate + NADP(+) = 3-hydroxypyruvate + NADPH + H(+)</text>
        <dbReference type="Rhea" id="RHEA:18657"/>
        <dbReference type="ChEBI" id="CHEBI:15378"/>
        <dbReference type="ChEBI" id="CHEBI:16659"/>
        <dbReference type="ChEBI" id="CHEBI:17180"/>
        <dbReference type="ChEBI" id="CHEBI:57783"/>
        <dbReference type="ChEBI" id="CHEBI:58349"/>
        <dbReference type="EC" id="1.1.1.81"/>
    </reaction>
</comment>
<evidence type="ECO:0000256" key="2">
    <source>
        <dbReference type="ARBA" id="ARBA00051801"/>
    </source>
</evidence>
<feature type="domain" description="D-isomer specific 2-hydroxyacid dehydrogenase NAD-binding" evidence="11">
    <location>
        <begin position="111"/>
        <end position="288"/>
    </location>
</feature>
<evidence type="ECO:0000313" key="13">
    <source>
        <dbReference type="Proteomes" id="UP000581688"/>
    </source>
</evidence>
<evidence type="ECO:0000256" key="6">
    <source>
        <dbReference type="ARBA" id="ARBA00066661"/>
    </source>
</evidence>
<keyword evidence="1 9" id="KW-0560">Oxidoreductase</keyword>
<dbReference type="EC" id="1.1.1.81" evidence="7"/>
<evidence type="ECO:0000256" key="5">
    <source>
        <dbReference type="ARBA" id="ARBA00061278"/>
    </source>
</evidence>
<evidence type="ECO:0000313" key="12">
    <source>
        <dbReference type="EMBL" id="MBB6453437.1"/>
    </source>
</evidence>
<sequence length="320" mass="36037">MDKRIVISRKLPETIISPYVNTYMITMWPDEDKVMERSSLLKDVSKADALLSMLTDKIDKEVIDHAKQLRIIANMAVGYDNIDVDYAREKGIVVTNTPDILTETTADLTFLLVLATARKFVQANRYIIDGQWKNWSPFLWAGTDVHQKTIGIVGMGRIGEAVARRAKGFNMDILYHNRNRKDKAESELGAHYVSFDRLVEKADFVVSMTPLNEHTKDMFNEAVFKKMKKSAIFINTSRGGVVKEKDLYEALQNGEIAGAGLDVFKNEPINEKHPLLQLENVTALPHIGSATMETRTAMAQLSLENIDLVLKGKKPKTPVN</sequence>
<feature type="domain" description="D-isomer specific 2-hydroxyacid dehydrogenase catalytic" evidence="10">
    <location>
        <begin position="34"/>
        <end position="320"/>
    </location>
</feature>
<dbReference type="EC" id="1.1.1.79" evidence="6"/>
<dbReference type="FunFam" id="3.40.50.720:FF:000026">
    <property type="entry name" value="Glyoxylate/hydroxypyruvate reductase B"/>
    <property type="match status" value="1"/>
</dbReference>
<comment type="caution">
    <text evidence="12">The sequence shown here is derived from an EMBL/GenBank/DDBJ whole genome shotgun (WGS) entry which is preliminary data.</text>
</comment>
<evidence type="ECO:0000256" key="3">
    <source>
        <dbReference type="ARBA" id="ARBA00052239"/>
    </source>
</evidence>
<dbReference type="Gene3D" id="3.40.50.720">
    <property type="entry name" value="NAD(P)-binding Rossmann-like Domain"/>
    <property type="match status" value="2"/>
</dbReference>
<dbReference type="InterPro" id="IPR050223">
    <property type="entry name" value="D-isomer_2-hydroxyacid_DH"/>
</dbReference>
<dbReference type="InterPro" id="IPR036291">
    <property type="entry name" value="NAD(P)-bd_dom_sf"/>
</dbReference>
<evidence type="ECO:0000256" key="7">
    <source>
        <dbReference type="ARBA" id="ARBA00066674"/>
    </source>
</evidence>
<dbReference type="GO" id="GO:0051287">
    <property type="term" value="F:NAD binding"/>
    <property type="evidence" value="ECO:0007669"/>
    <property type="project" value="InterPro"/>
</dbReference>
<evidence type="ECO:0000256" key="1">
    <source>
        <dbReference type="ARBA" id="ARBA00023002"/>
    </source>
</evidence>
<evidence type="ECO:0000259" key="10">
    <source>
        <dbReference type="Pfam" id="PF00389"/>
    </source>
</evidence>
<dbReference type="PANTHER" id="PTHR10996:SF283">
    <property type="entry name" value="GLYOXYLATE_HYDROXYPYRUVATE REDUCTASE B"/>
    <property type="match status" value="1"/>
</dbReference>
<name>A0A841Q4Y8_9BACI</name>
<dbReference type="CDD" id="cd05301">
    <property type="entry name" value="GDH"/>
    <property type="match status" value="1"/>
</dbReference>
<dbReference type="SUPFAM" id="SSF51735">
    <property type="entry name" value="NAD(P)-binding Rossmann-fold domains"/>
    <property type="match status" value="1"/>
</dbReference>
<dbReference type="InterPro" id="IPR006139">
    <property type="entry name" value="D-isomer_2_OHA_DH_cat_dom"/>
</dbReference>
<dbReference type="AlphaFoldDB" id="A0A841Q4Y8"/>
<dbReference type="RefSeq" id="WP_174496203.1">
    <property type="nucleotide sequence ID" value="NZ_CADDWK010000006.1"/>
</dbReference>
<evidence type="ECO:0000256" key="4">
    <source>
        <dbReference type="ARBA" id="ARBA00052769"/>
    </source>
</evidence>
<comment type="catalytic activity">
    <reaction evidence="2">
        <text>(R)-glycerate + NAD(+) = 3-hydroxypyruvate + NADH + H(+)</text>
        <dbReference type="Rhea" id="RHEA:17905"/>
        <dbReference type="ChEBI" id="CHEBI:15378"/>
        <dbReference type="ChEBI" id="CHEBI:16659"/>
        <dbReference type="ChEBI" id="CHEBI:17180"/>
        <dbReference type="ChEBI" id="CHEBI:57540"/>
        <dbReference type="ChEBI" id="CHEBI:57945"/>
        <dbReference type="EC" id="1.1.1.81"/>
    </reaction>
</comment>
<dbReference type="GO" id="GO:0030267">
    <property type="term" value="F:glyoxylate reductase (NADPH) activity"/>
    <property type="evidence" value="ECO:0007669"/>
    <property type="project" value="UniProtKB-EC"/>
</dbReference>
<dbReference type="SUPFAM" id="SSF52283">
    <property type="entry name" value="Formate/glycerate dehydrogenase catalytic domain-like"/>
    <property type="match status" value="1"/>
</dbReference>
<dbReference type="PROSITE" id="PS00065">
    <property type="entry name" value="D_2_HYDROXYACID_DH_1"/>
    <property type="match status" value="1"/>
</dbReference>
<organism evidence="12 13">
    <name type="scientific">Salirhabdus euzebyi</name>
    <dbReference type="NCBI Taxonomy" id="394506"/>
    <lineage>
        <taxon>Bacteria</taxon>
        <taxon>Bacillati</taxon>
        <taxon>Bacillota</taxon>
        <taxon>Bacilli</taxon>
        <taxon>Bacillales</taxon>
        <taxon>Bacillaceae</taxon>
        <taxon>Salirhabdus</taxon>
    </lineage>
</organism>
<protein>
    <recommendedName>
        <fullName evidence="8">Glyoxylate/hydroxypyruvate reductase B</fullName>
        <ecNumber evidence="6">1.1.1.79</ecNumber>
        <ecNumber evidence="7">1.1.1.81</ecNumber>
    </recommendedName>
</protein>
<evidence type="ECO:0000259" key="11">
    <source>
        <dbReference type="Pfam" id="PF02826"/>
    </source>
</evidence>
<proteinExistence type="inferred from homology"/>
<dbReference type="InterPro" id="IPR029752">
    <property type="entry name" value="D-isomer_DH_CS1"/>
</dbReference>
<dbReference type="Proteomes" id="UP000581688">
    <property type="component" value="Unassembled WGS sequence"/>
</dbReference>
<dbReference type="PANTHER" id="PTHR10996">
    <property type="entry name" value="2-HYDROXYACID DEHYDROGENASE-RELATED"/>
    <property type="match status" value="1"/>
</dbReference>
<dbReference type="Pfam" id="PF02826">
    <property type="entry name" value="2-Hacid_dh_C"/>
    <property type="match status" value="1"/>
</dbReference>
<gene>
    <name evidence="12" type="ORF">HNQ94_001886</name>
</gene>
<dbReference type="GO" id="GO:0005829">
    <property type="term" value="C:cytosol"/>
    <property type="evidence" value="ECO:0007669"/>
    <property type="project" value="TreeGrafter"/>
</dbReference>
<evidence type="ECO:0000256" key="9">
    <source>
        <dbReference type="RuleBase" id="RU003719"/>
    </source>
</evidence>
<dbReference type="Pfam" id="PF00389">
    <property type="entry name" value="2-Hacid_dh"/>
    <property type="match status" value="1"/>
</dbReference>
<dbReference type="InterPro" id="IPR006140">
    <property type="entry name" value="D-isomer_DH_NAD-bd"/>
</dbReference>
<dbReference type="GO" id="GO:0016618">
    <property type="term" value="F:hydroxypyruvate reductase [NAD(P)H] activity"/>
    <property type="evidence" value="ECO:0007669"/>
    <property type="project" value="UniProtKB-EC"/>
</dbReference>
<accession>A0A841Q4Y8</accession>
<evidence type="ECO:0000256" key="8">
    <source>
        <dbReference type="ARBA" id="ARBA00073362"/>
    </source>
</evidence>
<comment type="similarity">
    <text evidence="5">Belongs to the D-isomer specific 2-hydroxyacid dehydrogenase family. GhrB subfamily.</text>
</comment>